<feature type="domain" description="YdbS-like PH" evidence="2">
    <location>
        <begin position="74"/>
        <end position="152"/>
    </location>
</feature>
<feature type="transmembrane region" description="Helical" evidence="1">
    <location>
        <begin position="183"/>
        <end position="202"/>
    </location>
</feature>
<feature type="transmembrane region" description="Helical" evidence="1">
    <location>
        <begin position="54"/>
        <end position="74"/>
    </location>
</feature>
<gene>
    <name evidence="3" type="ORF">NGM45_12930</name>
</gene>
<accession>A0ABT3ET21</accession>
<dbReference type="Proteomes" id="UP001060566">
    <property type="component" value="Unassembled WGS sequence"/>
</dbReference>
<feature type="transmembrane region" description="Helical" evidence="1">
    <location>
        <begin position="357"/>
        <end position="374"/>
    </location>
</feature>
<dbReference type="GeneID" id="301198755"/>
<dbReference type="PANTHER" id="PTHR34473:SF2">
    <property type="entry name" value="UPF0699 TRANSMEMBRANE PROTEIN YDBT"/>
    <property type="match status" value="1"/>
</dbReference>
<keyword evidence="4" id="KW-1185">Reference proteome</keyword>
<dbReference type="InterPro" id="IPR014529">
    <property type="entry name" value="UCP026631"/>
</dbReference>
<evidence type="ECO:0000313" key="4">
    <source>
        <dbReference type="Proteomes" id="UP001060566"/>
    </source>
</evidence>
<keyword evidence="1" id="KW-0472">Membrane</keyword>
<dbReference type="Pfam" id="PF03703">
    <property type="entry name" value="bPH_2"/>
    <property type="match status" value="3"/>
</dbReference>
<evidence type="ECO:0000313" key="3">
    <source>
        <dbReference type="EMBL" id="MCW1239959.1"/>
    </source>
</evidence>
<organism evidence="3 4">
    <name type="scientific">Bacillus pretiosus</name>
    <dbReference type="NCBI Taxonomy" id="2983392"/>
    <lineage>
        <taxon>Bacteria</taxon>
        <taxon>Bacillati</taxon>
        <taxon>Bacillota</taxon>
        <taxon>Bacilli</taxon>
        <taxon>Bacillales</taxon>
        <taxon>Bacillaceae</taxon>
        <taxon>Bacillus</taxon>
    </lineage>
</organism>
<dbReference type="PIRSF" id="PIRSF026631">
    <property type="entry name" value="UCP026631"/>
    <property type="match status" value="1"/>
</dbReference>
<keyword evidence="1" id="KW-1133">Transmembrane helix</keyword>
<proteinExistence type="predicted"/>
<feature type="domain" description="YdbS-like PH" evidence="2">
    <location>
        <begin position="260"/>
        <end position="332"/>
    </location>
</feature>
<protein>
    <submittedName>
        <fullName evidence="3">PH domain-containing protein</fullName>
    </submittedName>
</protein>
<feature type="transmembrane region" description="Helical" evidence="1">
    <location>
        <begin position="222"/>
        <end position="246"/>
    </location>
</feature>
<feature type="transmembrane region" description="Helical" evidence="1">
    <location>
        <begin position="16"/>
        <end position="42"/>
    </location>
</feature>
<keyword evidence="1" id="KW-0812">Transmembrane</keyword>
<comment type="caution">
    <text evidence="3">The sequence shown here is derived from an EMBL/GenBank/DDBJ whole genome shotgun (WGS) entry which is preliminary data.</text>
</comment>
<sequence length="484" mass="55825">MNKSKKKNQQLHPVSILYFIVVAIKESLSYIWLFPLLVLLVHKQMGNQISTVKIGVIVSVFLIMMFLIVGILKWKSFIYEIQEKAIYIQSGLIMIKKKWVTPDRIQSIDSTIRVYDHFFSTLTLTIELAGGDESSITFSCISKEEERRIRDILQVNLQANTIGEIDESVLHLSNSDLALHSFLSPKFGVILMILTLGLLKYWDMTKGGNQNTLFTFLFDWFGSNWIVITIVLVLIISFILSLLLTFESDYHFTIKKNCKDELEVEQGLLEKKYRTITNGRIQALLIVERPLHRLLGYASIQAIVIRNSQNEQNEKSIAIIPFVKKKKVKTLLKSFTGYQKSDCLQQLTKEASFHYKVLPFIVGLLIAISIWLYVPAYYHYFAIIVPFIPLFLGWMEFKMIGWNQNEHFLTLQYGSLSRKTVIIKRGRIQWVSVRQTNLQEKQHLASLKLAIASGKENIKFSLSHIPVDAANHIYKNTLKIKKEG</sequence>
<dbReference type="EMBL" id="JAOXJG010000009">
    <property type="protein sequence ID" value="MCW1239959.1"/>
    <property type="molecule type" value="Genomic_DNA"/>
</dbReference>
<dbReference type="PANTHER" id="PTHR34473">
    <property type="entry name" value="UPF0699 TRANSMEMBRANE PROTEIN YDBS"/>
    <property type="match status" value="1"/>
</dbReference>
<feature type="domain" description="YdbS-like PH" evidence="2">
    <location>
        <begin position="401"/>
        <end position="475"/>
    </location>
</feature>
<evidence type="ECO:0000256" key="1">
    <source>
        <dbReference type="SAM" id="Phobius"/>
    </source>
</evidence>
<dbReference type="InterPro" id="IPR005182">
    <property type="entry name" value="YdbS-like_PH"/>
</dbReference>
<feature type="transmembrane region" description="Helical" evidence="1">
    <location>
        <begin position="380"/>
        <end position="397"/>
    </location>
</feature>
<dbReference type="RefSeq" id="WP_264461902.1">
    <property type="nucleotide sequence ID" value="NZ_JAOXJG010000009.1"/>
</dbReference>
<name>A0ABT3ET21_9BACI</name>
<reference evidence="3" key="1">
    <citation type="submission" date="2022-10" db="EMBL/GenBank/DDBJ databases">
        <title>De novo draft assembly of the Pseudomonas pretiosus genome isolated from the plants rhizorohere.</title>
        <authorList>
            <person name="Robas M."/>
            <person name="Fernandez V.M."/>
            <person name="Provanza A."/>
            <person name="Jimenez P.A."/>
        </authorList>
    </citation>
    <scope>NUCLEOTIDE SEQUENCE</scope>
    <source>
        <strain evidence="3">SAICEU11T</strain>
    </source>
</reference>
<evidence type="ECO:0000259" key="2">
    <source>
        <dbReference type="Pfam" id="PF03703"/>
    </source>
</evidence>